<organism evidence="1 2">
    <name type="scientific">Avena sativa</name>
    <name type="common">Oat</name>
    <dbReference type="NCBI Taxonomy" id="4498"/>
    <lineage>
        <taxon>Eukaryota</taxon>
        <taxon>Viridiplantae</taxon>
        <taxon>Streptophyta</taxon>
        <taxon>Embryophyta</taxon>
        <taxon>Tracheophyta</taxon>
        <taxon>Spermatophyta</taxon>
        <taxon>Magnoliopsida</taxon>
        <taxon>Liliopsida</taxon>
        <taxon>Poales</taxon>
        <taxon>Poaceae</taxon>
        <taxon>BOP clade</taxon>
        <taxon>Pooideae</taxon>
        <taxon>Poodae</taxon>
        <taxon>Poeae</taxon>
        <taxon>Poeae Chloroplast Group 1 (Aveneae type)</taxon>
        <taxon>Aveninae</taxon>
        <taxon>Avena</taxon>
    </lineage>
</organism>
<dbReference type="Proteomes" id="UP001732700">
    <property type="component" value="Chromosome 4D"/>
</dbReference>
<keyword evidence="2" id="KW-1185">Reference proteome</keyword>
<accession>A0ACD5X4P2</accession>
<evidence type="ECO:0000313" key="1">
    <source>
        <dbReference type="EnsemblPlants" id="AVESA.00010b.r2.4DG0740090.1.CDS"/>
    </source>
</evidence>
<name>A0ACD5X4P2_AVESA</name>
<reference evidence="1" key="2">
    <citation type="submission" date="2025-09" db="UniProtKB">
        <authorList>
            <consortium name="EnsemblPlants"/>
        </authorList>
    </citation>
    <scope>IDENTIFICATION</scope>
</reference>
<sequence>MPIAAKLFYFQRRRPSPVDPTDDSLRADSPATARRQVHPSRSAHHRPGYEVTRGSQRDCGASSKSITEPTRDMLFSSRLSINTSNNDRLPDAVQQAKERLHQRLRSADLFPGRRQTAPAVAIWAGPNPSSECDIFASEDGRLDGRTIRLNFSASLSIHKVKNVTAEPCSGVAGVAPRRRPVSKLGQETLQVTIEGDSVESSVDCSICLEGCHSAAGGLVQLQCKHIFHSACLEQWLQSRADCPYCRASVILPLKE</sequence>
<evidence type="ECO:0000313" key="2">
    <source>
        <dbReference type="Proteomes" id="UP001732700"/>
    </source>
</evidence>
<proteinExistence type="predicted"/>
<dbReference type="EnsemblPlants" id="AVESA.00010b.r2.4DG0740090.1">
    <property type="protein sequence ID" value="AVESA.00010b.r2.4DG0740090.1.CDS"/>
    <property type="gene ID" value="AVESA.00010b.r2.4DG0740090"/>
</dbReference>
<protein>
    <submittedName>
        <fullName evidence="1">Uncharacterized protein</fullName>
    </submittedName>
</protein>
<reference evidence="1" key="1">
    <citation type="submission" date="2021-05" db="EMBL/GenBank/DDBJ databases">
        <authorList>
            <person name="Scholz U."/>
            <person name="Mascher M."/>
            <person name="Fiebig A."/>
        </authorList>
    </citation>
    <scope>NUCLEOTIDE SEQUENCE [LARGE SCALE GENOMIC DNA]</scope>
</reference>